<dbReference type="STRING" id="1280847.SAMN04488036_10637"/>
<dbReference type="PROSITE" id="PS51257">
    <property type="entry name" value="PROKAR_LIPOPROTEIN"/>
    <property type="match status" value="1"/>
</dbReference>
<protein>
    <submittedName>
        <fullName evidence="2">LPS-assembly lipoprotein</fullName>
    </submittedName>
</protein>
<dbReference type="AlphaFoldDB" id="A0A1I4FIG0"/>
<name>A0A1I4FIG0_9RHOB</name>
<proteinExistence type="predicted"/>
<dbReference type="InterPro" id="IPR006311">
    <property type="entry name" value="TAT_signal"/>
</dbReference>
<feature type="chain" id="PRO_5011653127" evidence="1">
    <location>
        <begin position="21"/>
        <end position="165"/>
    </location>
</feature>
<dbReference type="RefSeq" id="WP_244503630.1">
    <property type="nucleotide sequence ID" value="NZ_FOSZ01000006.1"/>
</dbReference>
<dbReference type="EMBL" id="FOSZ01000006">
    <property type="protein sequence ID" value="SFL17080.1"/>
    <property type="molecule type" value="Genomic_DNA"/>
</dbReference>
<accession>A0A1I4FIG0</accession>
<feature type="signal peptide" evidence="1">
    <location>
        <begin position="1"/>
        <end position="20"/>
    </location>
</feature>
<keyword evidence="1" id="KW-0732">Signal</keyword>
<evidence type="ECO:0000256" key="1">
    <source>
        <dbReference type="SAM" id="SignalP"/>
    </source>
</evidence>
<organism evidence="2 3">
    <name type="scientific">Shimia haliotis</name>
    <dbReference type="NCBI Taxonomy" id="1280847"/>
    <lineage>
        <taxon>Bacteria</taxon>
        <taxon>Pseudomonadati</taxon>
        <taxon>Pseudomonadota</taxon>
        <taxon>Alphaproteobacteria</taxon>
        <taxon>Rhodobacterales</taxon>
        <taxon>Roseobacteraceae</taxon>
    </lineage>
</organism>
<keyword evidence="3" id="KW-1185">Reference proteome</keyword>
<dbReference type="GO" id="GO:0019867">
    <property type="term" value="C:outer membrane"/>
    <property type="evidence" value="ECO:0007669"/>
    <property type="project" value="InterPro"/>
</dbReference>
<dbReference type="Gene3D" id="3.30.160.150">
    <property type="entry name" value="Lipoprotein like domain"/>
    <property type="match status" value="1"/>
</dbReference>
<dbReference type="PROSITE" id="PS51318">
    <property type="entry name" value="TAT"/>
    <property type="match status" value="1"/>
</dbReference>
<dbReference type="InterPro" id="IPR007485">
    <property type="entry name" value="LPS_assembly_LptE"/>
</dbReference>
<evidence type="ECO:0000313" key="2">
    <source>
        <dbReference type="EMBL" id="SFL17080.1"/>
    </source>
</evidence>
<dbReference type="GO" id="GO:0043165">
    <property type="term" value="P:Gram-negative-bacterium-type cell outer membrane assembly"/>
    <property type="evidence" value="ECO:0007669"/>
    <property type="project" value="InterPro"/>
</dbReference>
<dbReference type="Pfam" id="PF04390">
    <property type="entry name" value="LptE"/>
    <property type="match status" value="1"/>
</dbReference>
<dbReference type="Proteomes" id="UP000198851">
    <property type="component" value="Unassembled WGS sequence"/>
</dbReference>
<sequence>MLYNRRNFLLLTAATAPALAGCGFEPVYGTSGAAQGLLGQVVMDEPNTNEGYLLVRELEDRLGRTSGGKYGLSHAIKTEEKAVGKTVAQVTSRFDIVGEVTYALRDLETREVVTSNTVNSFTGYSASGSTVSEVAAREDAYERLMVIFADRIVAELQAYATTNAL</sequence>
<keyword evidence="2" id="KW-0449">Lipoprotein</keyword>
<evidence type="ECO:0000313" key="3">
    <source>
        <dbReference type="Proteomes" id="UP000198851"/>
    </source>
</evidence>
<reference evidence="3" key="1">
    <citation type="submission" date="2016-10" db="EMBL/GenBank/DDBJ databases">
        <authorList>
            <person name="Varghese N."/>
            <person name="Submissions S."/>
        </authorList>
    </citation>
    <scope>NUCLEOTIDE SEQUENCE [LARGE SCALE GENOMIC DNA]</scope>
    <source>
        <strain evidence="3">DSM 28453</strain>
    </source>
</reference>
<gene>
    <name evidence="2" type="ORF">SAMN04488036_10637</name>
</gene>